<evidence type="ECO:0000256" key="4">
    <source>
        <dbReference type="ARBA" id="ARBA00005225"/>
    </source>
</evidence>
<dbReference type="GO" id="GO:0015937">
    <property type="term" value="P:coenzyme A biosynthetic process"/>
    <property type="evidence" value="ECO:0007669"/>
    <property type="project" value="UniProtKB-UniRule"/>
</dbReference>
<evidence type="ECO:0000256" key="12">
    <source>
        <dbReference type="ARBA" id="ARBA00022958"/>
    </source>
</evidence>
<dbReference type="PANTHER" id="PTHR34265:SF1">
    <property type="entry name" value="TYPE III PANTOTHENATE KINASE"/>
    <property type="match status" value="1"/>
</dbReference>
<evidence type="ECO:0000256" key="14">
    <source>
        <dbReference type="ARBA" id="ARBA00038036"/>
    </source>
</evidence>
<protein>
    <recommendedName>
        <fullName evidence="15 16">Type III pantothenate kinase</fullName>
        <ecNumber evidence="6 16">2.7.1.33</ecNumber>
    </recommendedName>
    <alternativeName>
        <fullName evidence="16">PanK-III</fullName>
    </alternativeName>
    <alternativeName>
        <fullName evidence="16">Pantothenic acid kinase</fullName>
    </alternativeName>
</protein>
<comment type="similarity">
    <text evidence="14 16">Belongs to the type III pantothenate kinase family.</text>
</comment>
<comment type="pathway">
    <text evidence="4 16">Cofactor biosynthesis; coenzyme A biosynthesis; CoA from (R)-pantothenate: step 1/5.</text>
</comment>
<accession>A0A7C5DY33</accession>
<dbReference type="AlphaFoldDB" id="A0A7C5DY33"/>
<keyword evidence="13 16" id="KW-0173">Coenzyme A biosynthesis</keyword>
<dbReference type="Gene3D" id="3.30.420.40">
    <property type="match status" value="2"/>
</dbReference>
<dbReference type="NCBIfam" id="NF009848">
    <property type="entry name" value="PRK13318.1-6"/>
    <property type="match status" value="1"/>
</dbReference>
<dbReference type="CDD" id="cd24015">
    <property type="entry name" value="ASKHA_NBD_PanK-III"/>
    <property type="match status" value="1"/>
</dbReference>
<dbReference type="GO" id="GO:0004594">
    <property type="term" value="F:pantothenate kinase activity"/>
    <property type="evidence" value="ECO:0007669"/>
    <property type="project" value="UniProtKB-UniRule"/>
</dbReference>
<dbReference type="NCBIfam" id="TIGR00671">
    <property type="entry name" value="baf"/>
    <property type="match status" value="1"/>
</dbReference>
<keyword evidence="9 16" id="KW-0547">Nucleotide-binding</keyword>
<evidence type="ECO:0000256" key="2">
    <source>
        <dbReference type="ARBA" id="ARBA00001958"/>
    </source>
</evidence>
<evidence type="ECO:0000313" key="17">
    <source>
        <dbReference type="EMBL" id="HHF08738.1"/>
    </source>
</evidence>
<keyword evidence="10 16" id="KW-0418">Kinase</keyword>
<reference evidence="17" key="1">
    <citation type="journal article" date="2020" name="mSystems">
        <title>Genome- and Community-Level Interaction Insights into Carbon Utilization and Element Cycling Functions of Hydrothermarchaeota in Hydrothermal Sediment.</title>
        <authorList>
            <person name="Zhou Z."/>
            <person name="Liu Y."/>
            <person name="Xu W."/>
            <person name="Pan J."/>
            <person name="Luo Z.H."/>
            <person name="Li M."/>
        </authorList>
    </citation>
    <scope>NUCLEOTIDE SEQUENCE [LARGE SCALE GENOMIC DNA]</scope>
    <source>
        <strain evidence="17">HyVt-80</strain>
    </source>
</reference>
<feature type="binding site" evidence="16">
    <location>
        <begin position="8"/>
        <end position="15"/>
    </location>
    <ligand>
        <name>ATP</name>
        <dbReference type="ChEBI" id="CHEBI:30616"/>
    </ligand>
</feature>
<comment type="subunit">
    <text evidence="5 16">Homodimer.</text>
</comment>
<evidence type="ECO:0000256" key="6">
    <source>
        <dbReference type="ARBA" id="ARBA00012102"/>
    </source>
</evidence>
<feature type="binding site" evidence="16">
    <location>
        <position position="134"/>
    </location>
    <ligand>
        <name>ATP</name>
        <dbReference type="ChEBI" id="CHEBI:30616"/>
    </ligand>
</feature>
<evidence type="ECO:0000256" key="13">
    <source>
        <dbReference type="ARBA" id="ARBA00022993"/>
    </source>
</evidence>
<evidence type="ECO:0000256" key="5">
    <source>
        <dbReference type="ARBA" id="ARBA00011738"/>
    </source>
</evidence>
<feature type="binding site" evidence="16">
    <location>
        <position position="131"/>
    </location>
    <ligand>
        <name>K(+)</name>
        <dbReference type="ChEBI" id="CHEBI:29103"/>
    </ligand>
</feature>
<evidence type="ECO:0000256" key="3">
    <source>
        <dbReference type="ARBA" id="ARBA00004496"/>
    </source>
</evidence>
<evidence type="ECO:0000256" key="7">
    <source>
        <dbReference type="ARBA" id="ARBA00022490"/>
    </source>
</evidence>
<comment type="subcellular location">
    <subcellularLocation>
        <location evidence="3 16">Cytoplasm</location>
    </subcellularLocation>
</comment>
<evidence type="ECO:0000256" key="1">
    <source>
        <dbReference type="ARBA" id="ARBA00001206"/>
    </source>
</evidence>
<dbReference type="EC" id="2.7.1.33" evidence="6 16"/>
<evidence type="ECO:0000256" key="9">
    <source>
        <dbReference type="ARBA" id="ARBA00022741"/>
    </source>
</evidence>
<keyword evidence="12 16" id="KW-0630">Potassium</keyword>
<keyword evidence="16" id="KW-0479">Metal-binding</keyword>
<feature type="binding site" evidence="16">
    <location>
        <begin position="109"/>
        <end position="112"/>
    </location>
    <ligand>
        <name>substrate</name>
    </ligand>
</feature>
<dbReference type="EMBL" id="DRTH01000185">
    <property type="protein sequence ID" value="HHF08738.1"/>
    <property type="molecule type" value="Genomic_DNA"/>
</dbReference>
<dbReference type="PANTHER" id="PTHR34265">
    <property type="entry name" value="TYPE III PANTOTHENATE KINASE"/>
    <property type="match status" value="1"/>
</dbReference>
<keyword evidence="8 16" id="KW-0808">Transferase</keyword>
<dbReference type="HAMAP" id="MF_01274">
    <property type="entry name" value="Pantothen_kinase_3"/>
    <property type="match status" value="1"/>
</dbReference>
<dbReference type="InterPro" id="IPR004619">
    <property type="entry name" value="Type_III_PanK"/>
</dbReference>
<comment type="caution">
    <text evidence="17">The sequence shown here is derived from an EMBL/GenBank/DDBJ whole genome shotgun (WGS) entry which is preliminary data.</text>
</comment>
<comment type="function">
    <text evidence="16">Catalyzes the phosphorylation of pantothenate (Pan), the first step in CoA biosynthesis.</text>
</comment>
<evidence type="ECO:0000256" key="16">
    <source>
        <dbReference type="HAMAP-Rule" id="MF_01274"/>
    </source>
</evidence>
<dbReference type="GO" id="GO:0005737">
    <property type="term" value="C:cytoplasm"/>
    <property type="evidence" value="ECO:0007669"/>
    <property type="project" value="UniProtKB-SubCell"/>
</dbReference>
<gene>
    <name evidence="16" type="primary">coaX</name>
    <name evidence="17" type="ORF">ENL26_03065</name>
</gene>
<comment type="catalytic activity">
    <reaction evidence="1 16">
        <text>(R)-pantothenate + ATP = (R)-4'-phosphopantothenate + ADP + H(+)</text>
        <dbReference type="Rhea" id="RHEA:16373"/>
        <dbReference type="ChEBI" id="CHEBI:10986"/>
        <dbReference type="ChEBI" id="CHEBI:15378"/>
        <dbReference type="ChEBI" id="CHEBI:29032"/>
        <dbReference type="ChEBI" id="CHEBI:30616"/>
        <dbReference type="ChEBI" id="CHEBI:456216"/>
        <dbReference type="EC" id="2.7.1.33"/>
    </reaction>
</comment>
<evidence type="ECO:0000256" key="10">
    <source>
        <dbReference type="ARBA" id="ARBA00022777"/>
    </source>
</evidence>
<dbReference type="SUPFAM" id="SSF53067">
    <property type="entry name" value="Actin-like ATPase domain"/>
    <property type="match status" value="2"/>
</dbReference>
<comment type="cofactor">
    <cofactor evidence="2">
        <name>K(+)</name>
        <dbReference type="ChEBI" id="CHEBI:29103"/>
    </cofactor>
</comment>
<sequence length="263" mass="29281">MLVNLLVDVGNTNTVFGLWATDMLKSKWRVSTKRLGTEDEIYMMVKEFLNRNDCTVEELEDLCVASVVPAVNNSFRYFAEKYINKDALFVTAREDIGVKWDVDFPPEIGSDRVANILGAKSFYGENAIVIDVGTAITVDVLKDGAFLGGAIIPGPHVSMKALFSGTAKLPQVELHFVKKPIGRNTADNIRIGIINTTFFGLKSIVMQIVEKYPAKPVIIATGGYAKLFDISKDFFDFIDTELTLKGIREYCKLVRKLEENTAH</sequence>
<dbReference type="UniPathway" id="UPA00241">
    <property type="reaction ID" value="UER00352"/>
</dbReference>
<proteinExistence type="inferred from homology"/>
<comment type="cofactor">
    <cofactor evidence="16">
        <name>NH4(+)</name>
        <dbReference type="ChEBI" id="CHEBI:28938"/>
    </cofactor>
    <cofactor evidence="16">
        <name>K(+)</name>
        <dbReference type="ChEBI" id="CHEBI:29103"/>
    </cofactor>
    <text evidence="16">A monovalent cation. Ammonium or potassium.</text>
</comment>
<keyword evidence="7 16" id="KW-0963">Cytoplasm</keyword>
<dbReference type="InterPro" id="IPR043129">
    <property type="entry name" value="ATPase_NBD"/>
</dbReference>
<dbReference type="Pfam" id="PF03309">
    <property type="entry name" value="Pan_kinase"/>
    <property type="match status" value="1"/>
</dbReference>
<dbReference type="GO" id="GO:0046872">
    <property type="term" value="F:metal ion binding"/>
    <property type="evidence" value="ECO:0007669"/>
    <property type="project" value="UniProtKB-KW"/>
</dbReference>
<keyword evidence="11 16" id="KW-0067">ATP-binding</keyword>
<feature type="active site" description="Proton acceptor" evidence="16">
    <location>
        <position position="111"/>
    </location>
</feature>
<evidence type="ECO:0000256" key="8">
    <source>
        <dbReference type="ARBA" id="ARBA00022679"/>
    </source>
</evidence>
<evidence type="ECO:0000256" key="11">
    <source>
        <dbReference type="ARBA" id="ARBA00022840"/>
    </source>
</evidence>
<evidence type="ECO:0000256" key="15">
    <source>
        <dbReference type="ARBA" id="ARBA00040883"/>
    </source>
</evidence>
<dbReference type="Proteomes" id="UP000886129">
    <property type="component" value="Unassembled WGS sequence"/>
</dbReference>
<organism evidence="17">
    <name type="scientific">Kosmotoga arenicorallina</name>
    <dbReference type="NCBI Taxonomy" id="688066"/>
    <lineage>
        <taxon>Bacteria</taxon>
        <taxon>Thermotogati</taxon>
        <taxon>Thermotogota</taxon>
        <taxon>Thermotogae</taxon>
        <taxon>Kosmotogales</taxon>
        <taxon>Kosmotogaceae</taxon>
        <taxon>Kosmotoga</taxon>
    </lineage>
</organism>
<dbReference type="GO" id="GO:0005524">
    <property type="term" value="F:ATP binding"/>
    <property type="evidence" value="ECO:0007669"/>
    <property type="project" value="UniProtKB-UniRule"/>
</dbReference>
<feature type="binding site" evidence="16">
    <location>
        <position position="185"/>
    </location>
    <ligand>
        <name>substrate</name>
    </ligand>
</feature>
<comment type="caution">
    <text evidence="16">Lacks conserved residue(s) required for the propagation of feature annotation.</text>
</comment>
<name>A0A7C5DY33_9BACT</name>